<dbReference type="Proteomes" id="UP000501600">
    <property type="component" value="Chromosome"/>
</dbReference>
<dbReference type="InterPro" id="IPR032689">
    <property type="entry name" value="TraG-D_C"/>
</dbReference>
<dbReference type="SUPFAM" id="SSF52540">
    <property type="entry name" value="P-loop containing nucleoside triphosphate hydrolases"/>
    <property type="match status" value="1"/>
</dbReference>
<dbReference type="KEGG" id="phao:HF685_11730"/>
<reference evidence="2 3" key="1">
    <citation type="submission" date="2020-04" db="EMBL/GenBank/DDBJ databases">
        <title>Genome sequence for Sphingorhabdus sp. strain M1.</title>
        <authorList>
            <person name="Park S.-J."/>
        </authorList>
    </citation>
    <scope>NUCLEOTIDE SEQUENCE [LARGE SCALE GENOMIC DNA]</scope>
    <source>
        <strain evidence="2 3">JK6</strain>
    </source>
</reference>
<dbReference type="PANTHER" id="PTHR30121">
    <property type="entry name" value="UNCHARACTERIZED PROTEIN YJGR-RELATED"/>
    <property type="match status" value="1"/>
</dbReference>
<feature type="domain" description="TraD/TraG TraM recognition site" evidence="1">
    <location>
        <begin position="274"/>
        <end position="335"/>
    </location>
</feature>
<dbReference type="Gene3D" id="3.40.50.300">
    <property type="entry name" value="P-loop containing nucleotide triphosphate hydrolases"/>
    <property type="match status" value="2"/>
</dbReference>
<dbReference type="RefSeq" id="WP_168820134.1">
    <property type="nucleotide sequence ID" value="NZ_CP051217.1"/>
</dbReference>
<dbReference type="InterPro" id="IPR051162">
    <property type="entry name" value="T4SS_component"/>
</dbReference>
<dbReference type="PANTHER" id="PTHR30121:SF11">
    <property type="entry name" value="AAA+ ATPASE DOMAIN-CONTAINING PROTEIN"/>
    <property type="match status" value="1"/>
</dbReference>
<keyword evidence="3" id="KW-1185">Reference proteome</keyword>
<dbReference type="GO" id="GO:0005524">
    <property type="term" value="F:ATP binding"/>
    <property type="evidence" value="ECO:0007669"/>
    <property type="project" value="UniProtKB-KW"/>
</dbReference>
<keyword evidence="2" id="KW-0067">ATP-binding</keyword>
<dbReference type="AlphaFoldDB" id="A0A6H2DPH6"/>
<dbReference type="CDD" id="cd01127">
    <property type="entry name" value="TrwB_TraG_TraD_VirD4"/>
    <property type="match status" value="1"/>
</dbReference>
<organism evidence="2 3">
    <name type="scientific">Parasphingorhabdus halotolerans</name>
    <dbReference type="NCBI Taxonomy" id="2725558"/>
    <lineage>
        <taxon>Bacteria</taxon>
        <taxon>Pseudomonadati</taxon>
        <taxon>Pseudomonadota</taxon>
        <taxon>Alphaproteobacteria</taxon>
        <taxon>Sphingomonadales</taxon>
        <taxon>Sphingomonadaceae</taxon>
        <taxon>Parasphingorhabdus</taxon>
    </lineage>
</organism>
<dbReference type="EMBL" id="CP051217">
    <property type="protein sequence ID" value="QJB69865.1"/>
    <property type="molecule type" value="Genomic_DNA"/>
</dbReference>
<dbReference type="Pfam" id="PF12696">
    <property type="entry name" value="TraG-D_C"/>
    <property type="match status" value="1"/>
</dbReference>
<evidence type="ECO:0000313" key="2">
    <source>
        <dbReference type="EMBL" id="QJB69865.1"/>
    </source>
</evidence>
<keyword evidence="2" id="KW-0547">Nucleotide-binding</keyword>
<dbReference type="InterPro" id="IPR027417">
    <property type="entry name" value="P-loop_NTPase"/>
</dbReference>
<protein>
    <submittedName>
        <fullName evidence="2">ATP-binding protein</fullName>
    </submittedName>
</protein>
<evidence type="ECO:0000259" key="1">
    <source>
        <dbReference type="Pfam" id="PF12696"/>
    </source>
</evidence>
<gene>
    <name evidence="2" type="ORF">HF685_11730</name>
</gene>
<proteinExistence type="predicted"/>
<sequence length="385" mass="43396">MQNSVTIIGNAFHRTTPRRFGIQQADRLHHFFAMGQTGTGKSTLIEQMALQDAEAGRGFCIIDPHGDMAESLAGKIKQSHIHWRVADAASPYGYNPLTPASAKHRPLIASGLIETLKKQWSDSWGARMEHLLRYSILALLELPQADMRDITRMYIDKDFRRTVVPRITDPQVRAFWTEELPKMNYMTSIDGVAPIANKLGAFLAHPIMRTALCQPKEPLRFRKIMDEGRILIINLAKGQLGSDNANVLGGLIVSSIMNAAFSRHDTPLEKRRPFFLYVDEFHNFTTESFAEMLSEMRKYRISINLFCQHSSQMEKPVFEAVLGNCGTVLSFRLGAHDAPLMGRQLGDLPPYALVSLPNYRGYCQLMIGGHKTPAFSIQTWRPDLP</sequence>
<evidence type="ECO:0000313" key="3">
    <source>
        <dbReference type="Proteomes" id="UP000501600"/>
    </source>
</evidence>
<name>A0A6H2DPH6_9SPHN</name>
<accession>A0A6H2DPH6</accession>